<name>C9LJZ3_9BACT</name>
<dbReference type="eggNOG" id="ENOG5032SU6">
    <property type="taxonomic scope" value="Bacteria"/>
</dbReference>
<sequence length="179" mass="20757">MKLKKNEMRTSIKLFTTIFTLALLFSCYGKEDDRLFAIEKDELYGYSNAKGDTVIDCVFPLVYTDTITRIGFVSDSIGHIKCFNHKGKYLFDIFKYDNGPDYPSEGLFRIVDKEGLIGFADTMGNLIIPPKYRFAYPFKSGEAKVTDKGTLLVDSQDIDRHEYWQSGKYKWYFISHKKK</sequence>
<protein>
    <recommendedName>
        <fullName evidence="3">WG repeat-containing protein</fullName>
    </recommendedName>
</protein>
<dbReference type="HOGENOM" id="CLU_109282_1_0_10"/>
<dbReference type="Proteomes" id="UP000003460">
    <property type="component" value="Unassembled WGS sequence"/>
</dbReference>
<dbReference type="InterPro" id="IPR032774">
    <property type="entry name" value="WG_beta_rep"/>
</dbReference>
<dbReference type="EMBL" id="ACIJ02000028">
    <property type="protein sequence ID" value="EEX70515.1"/>
    <property type="molecule type" value="Genomic_DNA"/>
</dbReference>
<comment type="caution">
    <text evidence="1">The sequence shown here is derived from an EMBL/GenBank/DDBJ whole genome shotgun (WGS) entry which is preliminary data.</text>
</comment>
<keyword evidence="2" id="KW-1185">Reference proteome</keyword>
<organism evidence="1 2">
    <name type="scientific">Alloprevotella tannerae ATCC 51259</name>
    <dbReference type="NCBI Taxonomy" id="626522"/>
    <lineage>
        <taxon>Bacteria</taxon>
        <taxon>Pseudomonadati</taxon>
        <taxon>Bacteroidota</taxon>
        <taxon>Bacteroidia</taxon>
        <taxon>Bacteroidales</taxon>
        <taxon>Prevotellaceae</taxon>
        <taxon>Alloprevotella</taxon>
    </lineage>
</organism>
<dbReference type="Pfam" id="PF14903">
    <property type="entry name" value="WG_beta_rep"/>
    <property type="match status" value="1"/>
</dbReference>
<dbReference type="AlphaFoldDB" id="C9LJZ3"/>
<gene>
    <name evidence="1" type="ORF">GCWU000325_02557</name>
</gene>
<dbReference type="STRING" id="626522.GCWU000325_02557"/>
<dbReference type="PROSITE" id="PS51257">
    <property type="entry name" value="PROKAR_LIPOPROTEIN"/>
    <property type="match status" value="1"/>
</dbReference>
<reference evidence="1" key="1">
    <citation type="submission" date="2009-09" db="EMBL/GenBank/DDBJ databases">
        <authorList>
            <person name="Weinstock G."/>
            <person name="Sodergren E."/>
            <person name="Clifton S."/>
            <person name="Fulton L."/>
            <person name="Fulton B."/>
            <person name="Courtney L."/>
            <person name="Fronick C."/>
            <person name="Harrison M."/>
            <person name="Strong C."/>
            <person name="Farmer C."/>
            <person name="Delahaunty K."/>
            <person name="Markovic C."/>
            <person name="Hall O."/>
            <person name="Minx P."/>
            <person name="Tomlinson C."/>
            <person name="Mitreva M."/>
            <person name="Nelson J."/>
            <person name="Hou S."/>
            <person name="Wollam A."/>
            <person name="Pepin K.H."/>
            <person name="Johnson M."/>
            <person name="Bhonagiri V."/>
            <person name="Nash W.E."/>
            <person name="Warren W."/>
            <person name="Chinwalla A."/>
            <person name="Mardis E.R."/>
            <person name="Wilson R.K."/>
        </authorList>
    </citation>
    <scope>NUCLEOTIDE SEQUENCE [LARGE SCALE GENOMIC DNA]</scope>
    <source>
        <strain evidence="1">ATCC 51259</strain>
    </source>
</reference>
<accession>C9LJZ3</accession>
<proteinExistence type="predicted"/>
<evidence type="ECO:0008006" key="3">
    <source>
        <dbReference type="Google" id="ProtNLM"/>
    </source>
</evidence>
<evidence type="ECO:0000313" key="2">
    <source>
        <dbReference type="Proteomes" id="UP000003460"/>
    </source>
</evidence>
<evidence type="ECO:0000313" key="1">
    <source>
        <dbReference type="EMBL" id="EEX70515.1"/>
    </source>
</evidence>